<keyword evidence="2" id="KW-1185">Reference proteome</keyword>
<proteinExistence type="predicted"/>
<organism evidence="1 2">
    <name type="scientific">Protopolystoma xenopodis</name>
    <dbReference type="NCBI Taxonomy" id="117903"/>
    <lineage>
        <taxon>Eukaryota</taxon>
        <taxon>Metazoa</taxon>
        <taxon>Spiralia</taxon>
        <taxon>Lophotrochozoa</taxon>
        <taxon>Platyhelminthes</taxon>
        <taxon>Monogenea</taxon>
        <taxon>Polyopisthocotylea</taxon>
        <taxon>Polystomatidea</taxon>
        <taxon>Polystomatidae</taxon>
        <taxon>Protopolystoma</taxon>
    </lineage>
</organism>
<dbReference type="SUPFAM" id="SSF48403">
    <property type="entry name" value="Ankyrin repeat"/>
    <property type="match status" value="1"/>
</dbReference>
<protein>
    <submittedName>
        <fullName evidence="1">Uncharacterized protein</fullName>
    </submittedName>
</protein>
<sequence length="100" mass="11029">MKQTGISCSQQEGEMKEEHSLLRLQAMVIAKRHRMLSIIELLLRRGAHPDASIQPLPSLILAVQHADVHLSRALLAAGADPNRPVVEVNATGPKLQVWKL</sequence>
<evidence type="ECO:0000313" key="2">
    <source>
        <dbReference type="Proteomes" id="UP000784294"/>
    </source>
</evidence>
<dbReference type="InterPro" id="IPR036770">
    <property type="entry name" value="Ankyrin_rpt-contain_sf"/>
</dbReference>
<comment type="caution">
    <text evidence="1">The sequence shown here is derived from an EMBL/GenBank/DDBJ whole genome shotgun (WGS) entry which is preliminary data.</text>
</comment>
<dbReference type="OrthoDB" id="48314at2759"/>
<evidence type="ECO:0000313" key="1">
    <source>
        <dbReference type="EMBL" id="VEL22212.1"/>
    </source>
</evidence>
<dbReference type="Proteomes" id="UP000784294">
    <property type="component" value="Unassembled WGS sequence"/>
</dbReference>
<gene>
    <name evidence="1" type="ORF">PXEA_LOCUS15652</name>
</gene>
<reference evidence="1" key="1">
    <citation type="submission" date="2018-11" db="EMBL/GenBank/DDBJ databases">
        <authorList>
            <consortium name="Pathogen Informatics"/>
        </authorList>
    </citation>
    <scope>NUCLEOTIDE SEQUENCE</scope>
</reference>
<dbReference type="AlphaFoldDB" id="A0A448WWY9"/>
<name>A0A448WWY9_9PLAT</name>
<accession>A0A448WWY9</accession>
<dbReference type="EMBL" id="CAAALY010055236">
    <property type="protein sequence ID" value="VEL22212.1"/>
    <property type="molecule type" value="Genomic_DNA"/>
</dbReference>
<dbReference type="Gene3D" id="1.25.40.20">
    <property type="entry name" value="Ankyrin repeat-containing domain"/>
    <property type="match status" value="1"/>
</dbReference>